<keyword evidence="3" id="KW-1185">Reference proteome</keyword>
<accession>A0A9P9WZ64</accession>
<feature type="compositionally biased region" description="Basic and acidic residues" evidence="1">
    <location>
        <begin position="77"/>
        <end position="94"/>
    </location>
</feature>
<feature type="compositionally biased region" description="Polar residues" evidence="1">
    <location>
        <begin position="1"/>
        <end position="15"/>
    </location>
</feature>
<dbReference type="AlphaFoldDB" id="A0A9P9WZ64"/>
<sequence length="203" mass="22715">MDTVSRTRATALSSNENHHDDVICLGSRPSTWSTSASTTNALPRAAAPTTARTSPLSHDSNDDVIFLWSRPVPKAAARPEQHQRPRLQPNDKKQSSRKLPKKNKAKRKQSHRVPNSRRNARLEYAEVGWLASSGAQTQAVYGCLSRSGQLHYWSCSAQDDGGSIKPKEILFRPEFQGLSQDDIRKKLPRKIHRSARRNVQGES</sequence>
<feature type="region of interest" description="Disordered" evidence="1">
    <location>
        <begin position="1"/>
        <end position="60"/>
    </location>
</feature>
<evidence type="ECO:0000313" key="3">
    <source>
        <dbReference type="Proteomes" id="UP001056436"/>
    </source>
</evidence>
<dbReference type="EMBL" id="SDAQ01000367">
    <property type="protein sequence ID" value="KAI3526964.1"/>
    <property type="molecule type" value="Genomic_DNA"/>
</dbReference>
<feature type="compositionally biased region" description="Basic residues" evidence="1">
    <location>
        <begin position="95"/>
        <end position="119"/>
    </location>
</feature>
<name>A0A9P9WZ64_9PEZI</name>
<gene>
    <name evidence="2" type="ORF">CABS02_15473</name>
</gene>
<feature type="region of interest" description="Disordered" evidence="1">
    <location>
        <begin position="181"/>
        <end position="203"/>
    </location>
</feature>
<organism evidence="2 3">
    <name type="scientific">Colletotrichum abscissum</name>
    <dbReference type="NCBI Taxonomy" id="1671311"/>
    <lineage>
        <taxon>Eukaryota</taxon>
        <taxon>Fungi</taxon>
        <taxon>Dikarya</taxon>
        <taxon>Ascomycota</taxon>
        <taxon>Pezizomycotina</taxon>
        <taxon>Sordariomycetes</taxon>
        <taxon>Hypocreomycetidae</taxon>
        <taxon>Glomerellales</taxon>
        <taxon>Glomerellaceae</taxon>
        <taxon>Colletotrichum</taxon>
        <taxon>Colletotrichum acutatum species complex</taxon>
    </lineage>
</organism>
<dbReference type="Proteomes" id="UP001056436">
    <property type="component" value="Unassembled WGS sequence"/>
</dbReference>
<feature type="compositionally biased region" description="Basic residues" evidence="1">
    <location>
        <begin position="186"/>
        <end position="196"/>
    </location>
</feature>
<feature type="compositionally biased region" description="Low complexity" evidence="1">
    <location>
        <begin position="30"/>
        <end position="57"/>
    </location>
</feature>
<reference evidence="2" key="1">
    <citation type="submission" date="2019-01" db="EMBL/GenBank/DDBJ databases">
        <title>Colletotrichum abscissum LGMF1257.</title>
        <authorList>
            <person name="Baroncelli R."/>
        </authorList>
    </citation>
    <scope>NUCLEOTIDE SEQUENCE</scope>
    <source>
        <strain evidence="2">Ca142</strain>
    </source>
</reference>
<comment type="caution">
    <text evidence="2">The sequence shown here is derived from an EMBL/GenBank/DDBJ whole genome shotgun (WGS) entry which is preliminary data.</text>
</comment>
<evidence type="ECO:0000256" key="1">
    <source>
        <dbReference type="SAM" id="MobiDB-lite"/>
    </source>
</evidence>
<protein>
    <submittedName>
        <fullName evidence="2">Uncharacterized protein</fullName>
    </submittedName>
</protein>
<feature type="region of interest" description="Disordered" evidence="1">
    <location>
        <begin position="74"/>
        <end position="119"/>
    </location>
</feature>
<proteinExistence type="predicted"/>
<evidence type="ECO:0000313" key="2">
    <source>
        <dbReference type="EMBL" id="KAI3526964.1"/>
    </source>
</evidence>